<comment type="caution">
    <text evidence="2">The sequence shown here is derived from an EMBL/GenBank/DDBJ whole genome shotgun (WGS) entry which is preliminary data.</text>
</comment>
<feature type="transmembrane region" description="Helical" evidence="1">
    <location>
        <begin position="385"/>
        <end position="403"/>
    </location>
</feature>
<name>A0A3R8PTQ4_9GAMM</name>
<keyword evidence="1" id="KW-0472">Membrane</keyword>
<gene>
    <name evidence="2" type="ORF">DMB85_016725</name>
</gene>
<feature type="transmembrane region" description="Helical" evidence="1">
    <location>
        <begin position="6"/>
        <end position="35"/>
    </location>
</feature>
<evidence type="ECO:0000313" key="3">
    <source>
        <dbReference type="Proteomes" id="UP000256817"/>
    </source>
</evidence>
<feature type="transmembrane region" description="Helical" evidence="1">
    <location>
        <begin position="81"/>
        <end position="99"/>
    </location>
</feature>
<dbReference type="RefSeq" id="WP_116238113.1">
    <property type="nucleotide sequence ID" value="NZ_QHJW02000044.1"/>
</dbReference>
<accession>A0A3R8PTQ4</accession>
<protein>
    <recommendedName>
        <fullName evidence="4">O-antigen polymerase</fullName>
    </recommendedName>
</protein>
<dbReference type="EMBL" id="QHJW02000044">
    <property type="protein sequence ID" value="RRO06020.1"/>
    <property type="molecule type" value="Genomic_DNA"/>
</dbReference>
<keyword evidence="1" id="KW-0812">Transmembrane</keyword>
<evidence type="ECO:0000256" key="1">
    <source>
        <dbReference type="SAM" id="Phobius"/>
    </source>
</evidence>
<proteinExistence type="predicted"/>
<keyword evidence="1" id="KW-1133">Transmembrane helix</keyword>
<dbReference type="Proteomes" id="UP000256817">
    <property type="component" value="Unassembled WGS sequence"/>
</dbReference>
<keyword evidence="3" id="KW-1185">Reference proteome</keyword>
<feature type="transmembrane region" description="Helical" evidence="1">
    <location>
        <begin position="330"/>
        <end position="351"/>
    </location>
</feature>
<evidence type="ECO:0000313" key="2">
    <source>
        <dbReference type="EMBL" id="RRO06020.1"/>
    </source>
</evidence>
<feature type="transmembrane region" description="Helical" evidence="1">
    <location>
        <begin position="237"/>
        <end position="259"/>
    </location>
</feature>
<organism evidence="2 3">
    <name type="scientific">Pectobacterium aquaticum</name>
    <dbReference type="NCBI Taxonomy" id="2204145"/>
    <lineage>
        <taxon>Bacteria</taxon>
        <taxon>Pseudomonadati</taxon>
        <taxon>Pseudomonadota</taxon>
        <taxon>Gammaproteobacteria</taxon>
        <taxon>Enterobacterales</taxon>
        <taxon>Pectobacteriaceae</taxon>
        <taxon>Pectobacterium</taxon>
    </lineage>
</organism>
<feature type="transmembrane region" description="Helical" evidence="1">
    <location>
        <begin position="47"/>
        <end position="69"/>
    </location>
</feature>
<feature type="transmembrane region" description="Helical" evidence="1">
    <location>
        <begin position="198"/>
        <end position="231"/>
    </location>
</feature>
<sequence length="425" mass="48982">MLSFYLFLYVFSLSIPVFYHSAFLVGGLSLVHLILKGQANSLRKLTNYQLGYFLFFIFGFVLVYSIVVLHSTYDFSFFKTYINSFLSALCGIPLVHLYFNKYKDKSVDVLFLDLFNIFFVQSLIIVLAMLIPSLKPFVNLFHRDSESAMDIDIFSGGLRTNALSGGLFFGLALSFGFALLCFLYVQSSLKEKVSIKKLFYFIMVNIGLMCTGRFGFVYLVSAFFIFISFGFFKKIRSLFYSVFFIFVSLAILFFFYNYFDAVRDVFDNKIYPYFFELLKVYLETGEVKSASTNDLVNMYNINFNDYTLFLGDGLYTGSDGLYYQHSDVGYIRLLLLGGVPLLLYMILFFLFSINPIKKYRTKSVFFYYAVLSFFIISQFKGEAMITLVSLNNMVFLICSLISLNKGKYAYNERNNGLVGCRGNDI</sequence>
<reference evidence="2" key="1">
    <citation type="submission" date="2018-11" db="EMBL/GenBank/DDBJ databases">
        <title>Draft genome sequences of proposed Pectobacterium aquaticum sp. nov. isolated in France from fresh water.</title>
        <authorList>
            <person name="Pedron J."/>
            <person name="Barny M.A."/>
        </authorList>
    </citation>
    <scope>NUCLEOTIDE SEQUENCE [LARGE SCALE GENOMIC DNA]</scope>
    <source>
        <strain evidence="2">A35-S23-M15</strain>
    </source>
</reference>
<feature type="transmembrane region" description="Helical" evidence="1">
    <location>
        <begin position="167"/>
        <end position="186"/>
    </location>
</feature>
<evidence type="ECO:0008006" key="4">
    <source>
        <dbReference type="Google" id="ProtNLM"/>
    </source>
</evidence>
<feature type="transmembrane region" description="Helical" evidence="1">
    <location>
        <begin position="111"/>
        <end position="131"/>
    </location>
</feature>